<accession>A0A0A6P8H2</accession>
<proteinExistence type="predicted"/>
<keyword evidence="2" id="KW-1185">Reference proteome</keyword>
<evidence type="ECO:0000313" key="1">
    <source>
        <dbReference type="EMBL" id="KHD07100.1"/>
    </source>
</evidence>
<dbReference type="EMBL" id="JSZA02000061">
    <property type="protein sequence ID" value="KHD07100.1"/>
    <property type="molecule type" value="Genomic_DNA"/>
</dbReference>
<evidence type="ECO:0000313" key="2">
    <source>
        <dbReference type="Proteomes" id="UP000030428"/>
    </source>
</evidence>
<dbReference type="PANTHER" id="PTHR23416">
    <property type="entry name" value="SIALIC ACID SYNTHASE-RELATED"/>
    <property type="match status" value="1"/>
</dbReference>
<dbReference type="PANTHER" id="PTHR23416:SF78">
    <property type="entry name" value="LIPOPOLYSACCHARIDE BIOSYNTHESIS O-ACETYL TRANSFERASE WBBJ-RELATED"/>
    <property type="match status" value="1"/>
</dbReference>
<protein>
    <recommendedName>
        <fullName evidence="3">Serine acetyltransferase</fullName>
    </recommendedName>
</protein>
<name>A0A0A6P8H2_9GAMM</name>
<dbReference type="AlphaFoldDB" id="A0A0A6P8H2"/>
<reference evidence="1 2" key="1">
    <citation type="journal article" date="2016" name="Front. Microbiol.">
        <title>Single-Cell (Meta-)Genomics of a Dimorphic Candidatus Thiomargarita nelsonii Reveals Genomic Plasticity.</title>
        <authorList>
            <person name="Flood B.E."/>
            <person name="Fliss P."/>
            <person name="Jones D.S."/>
            <person name="Dick G.J."/>
            <person name="Jain S."/>
            <person name="Kaster A.K."/>
            <person name="Winkel M."/>
            <person name="Mussmann M."/>
            <person name="Bailey J."/>
        </authorList>
    </citation>
    <scope>NUCLEOTIDE SEQUENCE [LARGE SCALE GENOMIC DNA]</scope>
    <source>
        <strain evidence="1">Hydrate Ridge</strain>
    </source>
</reference>
<dbReference type="Gene3D" id="2.160.10.10">
    <property type="entry name" value="Hexapeptide repeat proteins"/>
    <property type="match status" value="1"/>
</dbReference>
<sequence length="148" mass="16610">MIPKHLFAVLFRRFLKYKCLIASHVRKYLTKTAYPSVSFARGVFLNEGVYIQVTDGGILSVGKNVNIGRNTTIIVKYGQMEIDAQTHIGQNVVLVSRNHISIGEDCLIAEGVTIRDQNHGTKICSQPFRLQPFNSSPIIIENNRLVPK</sequence>
<dbReference type="SUPFAM" id="SSF51161">
    <property type="entry name" value="Trimeric LpxA-like enzymes"/>
    <property type="match status" value="1"/>
</dbReference>
<organism evidence="1 2">
    <name type="scientific">Candidatus Thiomargarita nelsonii</name>
    <dbReference type="NCBI Taxonomy" id="1003181"/>
    <lineage>
        <taxon>Bacteria</taxon>
        <taxon>Pseudomonadati</taxon>
        <taxon>Pseudomonadota</taxon>
        <taxon>Gammaproteobacteria</taxon>
        <taxon>Thiotrichales</taxon>
        <taxon>Thiotrichaceae</taxon>
        <taxon>Thiomargarita</taxon>
    </lineage>
</organism>
<gene>
    <name evidence="1" type="ORF">PN36_16470</name>
</gene>
<comment type="caution">
    <text evidence="1">The sequence shown here is derived from an EMBL/GenBank/DDBJ whole genome shotgun (WGS) entry which is preliminary data.</text>
</comment>
<evidence type="ECO:0008006" key="3">
    <source>
        <dbReference type="Google" id="ProtNLM"/>
    </source>
</evidence>
<dbReference type="Proteomes" id="UP000030428">
    <property type="component" value="Unassembled WGS sequence"/>
</dbReference>
<dbReference type="InterPro" id="IPR011004">
    <property type="entry name" value="Trimer_LpxA-like_sf"/>
</dbReference>
<dbReference type="InterPro" id="IPR051159">
    <property type="entry name" value="Hexapeptide_acetyltransf"/>
</dbReference>